<evidence type="ECO:0000313" key="5">
    <source>
        <dbReference type="Proteomes" id="UP000268652"/>
    </source>
</evidence>
<evidence type="ECO:0000256" key="1">
    <source>
        <dbReference type="SAM" id="MobiDB-lite"/>
    </source>
</evidence>
<keyword evidence="3" id="KW-0540">Nuclease</keyword>
<dbReference type="Pfam" id="PF26340">
    <property type="entry name" value="DNA-SBD_ScoMcrA"/>
    <property type="match status" value="1"/>
</dbReference>
<dbReference type="GO" id="GO:0003676">
    <property type="term" value="F:nucleic acid binding"/>
    <property type="evidence" value="ECO:0007669"/>
    <property type="project" value="InterPro"/>
</dbReference>
<feature type="domain" description="HNH nuclease" evidence="2">
    <location>
        <begin position="250"/>
        <end position="311"/>
    </location>
</feature>
<dbReference type="AlphaFoldDB" id="A0A3A9WUZ6"/>
<protein>
    <submittedName>
        <fullName evidence="3">HNH endonuclease</fullName>
    </submittedName>
</protein>
<evidence type="ECO:0000259" key="2">
    <source>
        <dbReference type="SMART" id="SM00507"/>
    </source>
</evidence>
<keyword evidence="5" id="KW-1185">Reference proteome</keyword>
<dbReference type="InterPro" id="IPR058807">
    <property type="entry name" value="ScoMcrA_N"/>
</dbReference>
<evidence type="ECO:0000313" key="6">
    <source>
        <dbReference type="Proteomes" id="UP000275024"/>
    </source>
</evidence>
<dbReference type="Proteomes" id="UP000275024">
    <property type="component" value="Unassembled WGS sequence"/>
</dbReference>
<dbReference type="Pfam" id="PF01844">
    <property type="entry name" value="HNH"/>
    <property type="match status" value="1"/>
</dbReference>
<dbReference type="Pfam" id="PF26345">
    <property type="entry name" value="ScoMcrA_N"/>
    <property type="match status" value="1"/>
</dbReference>
<organism evidence="3 6">
    <name type="scientific">Streptomyces radicis</name>
    <dbReference type="NCBI Taxonomy" id="1750517"/>
    <lineage>
        <taxon>Bacteria</taxon>
        <taxon>Bacillati</taxon>
        <taxon>Actinomycetota</taxon>
        <taxon>Actinomycetes</taxon>
        <taxon>Kitasatosporales</taxon>
        <taxon>Streptomycetaceae</taxon>
        <taxon>Streptomyces</taxon>
    </lineage>
</organism>
<name>A0A3A9WUZ6_9ACTN</name>
<dbReference type="InterPro" id="IPR058813">
    <property type="entry name" value="DNA-SBD_ScoMcrA"/>
</dbReference>
<accession>A0A3A9WUZ6</accession>
<dbReference type="OrthoDB" id="9802640at2"/>
<dbReference type="SMART" id="SM00507">
    <property type="entry name" value="HNHc"/>
    <property type="match status" value="1"/>
</dbReference>
<dbReference type="Gene3D" id="1.10.30.50">
    <property type="match status" value="1"/>
</dbReference>
<dbReference type="CDD" id="cd00085">
    <property type="entry name" value="HNHc"/>
    <property type="match status" value="1"/>
</dbReference>
<gene>
    <name evidence="4" type="ORF">D7318_03970</name>
    <name evidence="3" type="ORF">D7319_05690</name>
</gene>
<dbReference type="EMBL" id="RBDX01000003">
    <property type="protein sequence ID" value="RKN11626.1"/>
    <property type="molecule type" value="Genomic_DNA"/>
</dbReference>
<evidence type="ECO:0000313" key="4">
    <source>
        <dbReference type="EMBL" id="RKN26831.1"/>
    </source>
</evidence>
<dbReference type="GO" id="GO:0008270">
    <property type="term" value="F:zinc ion binding"/>
    <property type="evidence" value="ECO:0007669"/>
    <property type="project" value="InterPro"/>
</dbReference>
<sequence length="344" mass="37794">MGVAHRFLPGQQALSPDDFSGGQEHAVKRLRELGFTVVDVRERRRLEGLRDRVARLEVSHASGGPALHQPITLLWAIGRARRGEERLLPWTETERELRRLIERHGARGERPHPDHPIAGLTRAGLWELPEHPAEGPNAHGDAGPHRWFAEHRPVSGLARDAHDLLRDSGEARLTVIAALLDSSFDGLDPEPLLKETGLYDEGATGDPGDATAGFDPLRYAEQCAAIERLEPRDHGRRVERTWNAPLRSGAARRLALARANGRCRNPRCTGQPDDVTDHGEPLLEVDHVADLALGGRDHPGQMIALCPNCHALKTRGSRREELRRVLLAVAADDHARALAAASTG</sequence>
<dbReference type="Proteomes" id="UP000268652">
    <property type="component" value="Unassembled WGS sequence"/>
</dbReference>
<dbReference type="InterPro" id="IPR003615">
    <property type="entry name" value="HNH_nuc"/>
</dbReference>
<keyword evidence="3" id="KW-0378">Hydrolase</keyword>
<dbReference type="GO" id="GO:0004519">
    <property type="term" value="F:endonuclease activity"/>
    <property type="evidence" value="ECO:0007669"/>
    <property type="project" value="UniProtKB-KW"/>
</dbReference>
<evidence type="ECO:0000313" key="3">
    <source>
        <dbReference type="EMBL" id="RKN11626.1"/>
    </source>
</evidence>
<comment type="caution">
    <text evidence="3">The sequence shown here is derived from an EMBL/GenBank/DDBJ whole genome shotgun (WGS) entry which is preliminary data.</text>
</comment>
<dbReference type="EMBL" id="RBDY01000002">
    <property type="protein sequence ID" value="RKN26831.1"/>
    <property type="molecule type" value="Genomic_DNA"/>
</dbReference>
<dbReference type="InterPro" id="IPR002711">
    <property type="entry name" value="HNH"/>
</dbReference>
<keyword evidence="3" id="KW-0255">Endonuclease</keyword>
<feature type="region of interest" description="Disordered" evidence="1">
    <location>
        <begin position="1"/>
        <end position="22"/>
    </location>
</feature>
<reference evidence="5 6" key="1">
    <citation type="submission" date="2018-09" db="EMBL/GenBank/DDBJ databases">
        <title>Streptomyces sp. nov. DS1-2, an endophytic actinomycete isolated from roots of Dendrobium scabrilingue.</title>
        <authorList>
            <person name="Kuncharoen N."/>
            <person name="Kudo T."/>
            <person name="Ohkuma M."/>
            <person name="Yuki M."/>
            <person name="Tanasupawat S."/>
        </authorList>
    </citation>
    <scope>NUCLEOTIDE SEQUENCE [LARGE SCALE GENOMIC DNA]</scope>
    <source>
        <strain evidence="3 6">AZ1-7</strain>
        <strain evidence="4 5">DS1-2</strain>
    </source>
</reference>
<proteinExistence type="predicted"/>